<protein>
    <submittedName>
        <fullName evidence="3">PRTRC system protein E</fullName>
    </submittedName>
</protein>
<feature type="region of interest" description="Disordered" evidence="1">
    <location>
        <begin position="94"/>
        <end position="115"/>
    </location>
</feature>
<name>A0A174M445_BACUN</name>
<evidence type="ECO:0000313" key="4">
    <source>
        <dbReference type="Proteomes" id="UP000095766"/>
    </source>
</evidence>
<sequence>MFFTAIHQMMTESVDLTIVIRKTNGQLTVSTLPKSNGLKDEAQNHIVPLTVTGTPQELDTGFLQAVTRPIQKTCGLISNMAQFEAQADKAAASSKAAKEAKSKETKEEREKREKYEKLMKKAEELTAARNHREAVSVLTQAKAHANAAQLKEIEEKIKAADTEMNRGSLFDLMEQEAQLEPLVQQQQPHSQQPAYTQAPEQRNPQPQRPQQPAPQQTYTRRPSQPMPGQAQPAPQRPQQAYTQHPQQPGIWPSQQQPPQPQARPQIQPHAQYVQRTGGQQSSQPQYPPQPEIQDWQEERFMQEDEQQPYLSDQEHPAYSEKDYEEYIDFPQSMLEPKYSPYQTV</sequence>
<dbReference type="InterPro" id="IPR022273">
    <property type="entry name" value="PRTRC_protein-E"/>
</dbReference>
<dbReference type="NCBIfam" id="TIGR03741">
    <property type="entry name" value="PRTRC_E"/>
    <property type="match status" value="1"/>
</dbReference>
<evidence type="ECO:0000259" key="2">
    <source>
        <dbReference type="Pfam" id="PF19556"/>
    </source>
</evidence>
<accession>A0A174M445</accession>
<feature type="compositionally biased region" description="Low complexity" evidence="1">
    <location>
        <begin position="262"/>
        <end position="271"/>
    </location>
</feature>
<gene>
    <name evidence="3" type="ORF">ERS852510_01215</name>
</gene>
<feature type="compositionally biased region" description="Low complexity" evidence="1">
    <location>
        <begin position="213"/>
        <end position="254"/>
    </location>
</feature>
<dbReference type="Proteomes" id="UP000095766">
    <property type="component" value="Unassembled WGS sequence"/>
</dbReference>
<reference evidence="3 4" key="1">
    <citation type="submission" date="2015-09" db="EMBL/GenBank/DDBJ databases">
        <authorList>
            <consortium name="Pathogen Informatics"/>
        </authorList>
    </citation>
    <scope>NUCLEOTIDE SEQUENCE [LARGE SCALE GENOMIC DNA]</scope>
    <source>
        <strain evidence="3 4">2789STDY5834898</strain>
    </source>
</reference>
<evidence type="ECO:0000256" key="1">
    <source>
        <dbReference type="SAM" id="MobiDB-lite"/>
    </source>
</evidence>
<dbReference type="EMBL" id="CZAO01000005">
    <property type="protein sequence ID" value="CUP28800.1"/>
    <property type="molecule type" value="Genomic_DNA"/>
</dbReference>
<feature type="compositionally biased region" description="Basic and acidic residues" evidence="1">
    <location>
        <begin position="96"/>
        <end position="115"/>
    </location>
</feature>
<organism evidence="3 4">
    <name type="scientific">Bacteroides uniformis</name>
    <dbReference type="NCBI Taxonomy" id="820"/>
    <lineage>
        <taxon>Bacteria</taxon>
        <taxon>Pseudomonadati</taxon>
        <taxon>Bacteroidota</taxon>
        <taxon>Bacteroidia</taxon>
        <taxon>Bacteroidales</taxon>
        <taxon>Bacteroidaceae</taxon>
        <taxon>Bacteroides</taxon>
    </lineage>
</organism>
<evidence type="ECO:0000313" key="3">
    <source>
        <dbReference type="EMBL" id="CUP28800.1"/>
    </source>
</evidence>
<feature type="domain" description="ParB-related ThiF-related cassette protein E" evidence="2">
    <location>
        <begin position="2"/>
        <end position="172"/>
    </location>
</feature>
<feature type="compositionally biased region" description="Low complexity" evidence="1">
    <location>
        <begin position="181"/>
        <end position="205"/>
    </location>
</feature>
<dbReference type="Pfam" id="PF19556">
    <property type="entry name" value="PRTRC_E"/>
    <property type="match status" value="1"/>
</dbReference>
<dbReference type="RefSeq" id="WP_057252930.1">
    <property type="nucleotide sequence ID" value="NZ_CZAO01000005.1"/>
</dbReference>
<dbReference type="AlphaFoldDB" id="A0A174M445"/>
<proteinExistence type="predicted"/>
<feature type="region of interest" description="Disordered" evidence="1">
    <location>
        <begin position="181"/>
        <end position="319"/>
    </location>
</feature>